<feature type="chain" id="PRO_5007881187" description="C2 domain-containing protein" evidence="1">
    <location>
        <begin position="21"/>
        <end position="304"/>
    </location>
</feature>
<keyword evidence="3" id="KW-1185">Reference proteome</keyword>
<evidence type="ECO:0000313" key="3">
    <source>
        <dbReference type="Proteomes" id="UP000076532"/>
    </source>
</evidence>
<evidence type="ECO:0000256" key="1">
    <source>
        <dbReference type="SAM" id="SignalP"/>
    </source>
</evidence>
<dbReference type="EMBL" id="KV417485">
    <property type="protein sequence ID" value="KZP32702.1"/>
    <property type="molecule type" value="Genomic_DNA"/>
</dbReference>
<evidence type="ECO:0000313" key="2">
    <source>
        <dbReference type="EMBL" id="KZP32702.1"/>
    </source>
</evidence>
<dbReference type="Proteomes" id="UP000076532">
    <property type="component" value="Unassembled WGS sequence"/>
</dbReference>
<proteinExistence type="predicted"/>
<gene>
    <name evidence="2" type="ORF">FIBSPDRAFT_882516</name>
</gene>
<accession>A0A166VGH3</accession>
<keyword evidence="1" id="KW-0732">Signal</keyword>
<reference evidence="2 3" key="1">
    <citation type="journal article" date="2016" name="Mol. Biol. Evol.">
        <title>Comparative Genomics of Early-Diverging Mushroom-Forming Fungi Provides Insights into the Origins of Lignocellulose Decay Capabilities.</title>
        <authorList>
            <person name="Nagy L.G."/>
            <person name="Riley R."/>
            <person name="Tritt A."/>
            <person name="Adam C."/>
            <person name="Daum C."/>
            <person name="Floudas D."/>
            <person name="Sun H."/>
            <person name="Yadav J.S."/>
            <person name="Pangilinan J."/>
            <person name="Larsson K.H."/>
            <person name="Matsuura K."/>
            <person name="Barry K."/>
            <person name="Labutti K."/>
            <person name="Kuo R."/>
            <person name="Ohm R.A."/>
            <person name="Bhattacharya S.S."/>
            <person name="Shirouzu T."/>
            <person name="Yoshinaga Y."/>
            <person name="Martin F.M."/>
            <person name="Grigoriev I.V."/>
            <person name="Hibbett D.S."/>
        </authorList>
    </citation>
    <scope>NUCLEOTIDE SEQUENCE [LARGE SCALE GENOMIC DNA]</scope>
    <source>
        <strain evidence="2 3">CBS 109695</strain>
    </source>
</reference>
<dbReference type="AlphaFoldDB" id="A0A166VGH3"/>
<organism evidence="2 3">
    <name type="scientific">Athelia psychrophila</name>
    <dbReference type="NCBI Taxonomy" id="1759441"/>
    <lineage>
        <taxon>Eukaryota</taxon>
        <taxon>Fungi</taxon>
        <taxon>Dikarya</taxon>
        <taxon>Basidiomycota</taxon>
        <taxon>Agaricomycotina</taxon>
        <taxon>Agaricomycetes</taxon>
        <taxon>Agaricomycetidae</taxon>
        <taxon>Atheliales</taxon>
        <taxon>Atheliaceae</taxon>
        <taxon>Athelia</taxon>
    </lineage>
</organism>
<name>A0A166VGH3_9AGAM</name>
<feature type="signal peptide" evidence="1">
    <location>
        <begin position="1"/>
        <end position="20"/>
    </location>
</feature>
<protein>
    <recommendedName>
        <fullName evidence="4">C2 domain-containing protein</fullName>
    </recommendedName>
</protein>
<sequence>MHYLCAAAAGLTISFKLVWLNGLVTQEHKKRSFSYPSHPNSTGHHSSIVRIEIKSVAHNSSESLTIARTDTSLGNLLESCADGRAAALELTVAPLMPDMRGHITVTDVGNGPKHSTPDSIGSITVKLSRPSHNPPTPLEPSSVYVESTPQMGDLEKIITAVEAATPPQGSNVDSPVVSIQESEQLGTENLVSTKAAIDSNERSNFLLFVGAAEWTRDPGAQEDNYDLFAVEVKVVGSREVHHTMSKETPHWDEDIRMIEIRSVARNSSESLSVVRVEIDLQNLLEMCADGNRGFLSDLYFSQCS</sequence>
<evidence type="ECO:0008006" key="4">
    <source>
        <dbReference type="Google" id="ProtNLM"/>
    </source>
</evidence>